<proteinExistence type="predicted"/>
<accession>A0AAD7TQP1</accession>
<comment type="caution">
    <text evidence="1">The sequence shown here is derived from an EMBL/GenBank/DDBJ whole genome shotgun (WGS) entry which is preliminary data.</text>
</comment>
<protein>
    <recommendedName>
        <fullName evidence="3">C-factor</fullName>
    </recommendedName>
</protein>
<name>A0AAD7TQP1_9APHY</name>
<dbReference type="PANTHER" id="PTHR45458:SF1">
    <property type="entry name" value="SHORT CHAIN DEHYDROGENASE"/>
    <property type="match status" value="1"/>
</dbReference>
<dbReference type="Pfam" id="PF00106">
    <property type="entry name" value="adh_short"/>
    <property type="match status" value="1"/>
</dbReference>
<dbReference type="Proteomes" id="UP001215151">
    <property type="component" value="Unassembled WGS sequence"/>
</dbReference>
<dbReference type="PRINTS" id="PR00081">
    <property type="entry name" value="GDHRDH"/>
</dbReference>
<dbReference type="InterPro" id="IPR036291">
    <property type="entry name" value="NAD(P)-bd_dom_sf"/>
</dbReference>
<dbReference type="AlphaFoldDB" id="A0AAD7TQP1"/>
<evidence type="ECO:0000313" key="2">
    <source>
        <dbReference type="Proteomes" id="UP001215151"/>
    </source>
</evidence>
<gene>
    <name evidence="1" type="ORF">ONZ51_g7367</name>
</gene>
<dbReference type="CDD" id="cd05325">
    <property type="entry name" value="carb_red_sniffer_like_SDR_c"/>
    <property type="match status" value="1"/>
</dbReference>
<evidence type="ECO:0008006" key="3">
    <source>
        <dbReference type="Google" id="ProtNLM"/>
    </source>
</evidence>
<evidence type="ECO:0000313" key="1">
    <source>
        <dbReference type="EMBL" id="KAJ8474201.1"/>
    </source>
</evidence>
<dbReference type="PANTHER" id="PTHR45458">
    <property type="entry name" value="SHORT-CHAIN DEHYDROGENASE/REDUCTASE SDR"/>
    <property type="match status" value="1"/>
</dbReference>
<dbReference type="SUPFAM" id="SSF51735">
    <property type="entry name" value="NAD(P)-binding Rossmann-fold domains"/>
    <property type="match status" value="1"/>
</dbReference>
<dbReference type="Gene3D" id="3.40.50.720">
    <property type="entry name" value="NAD(P)-binding Rossmann-like Domain"/>
    <property type="match status" value="1"/>
</dbReference>
<organism evidence="1 2">
    <name type="scientific">Trametes cubensis</name>
    <dbReference type="NCBI Taxonomy" id="1111947"/>
    <lineage>
        <taxon>Eukaryota</taxon>
        <taxon>Fungi</taxon>
        <taxon>Dikarya</taxon>
        <taxon>Basidiomycota</taxon>
        <taxon>Agaricomycotina</taxon>
        <taxon>Agaricomycetes</taxon>
        <taxon>Polyporales</taxon>
        <taxon>Polyporaceae</taxon>
        <taxon>Trametes</taxon>
    </lineage>
</organism>
<keyword evidence="2" id="KW-1185">Reference proteome</keyword>
<dbReference type="EMBL" id="JAPEVG010000195">
    <property type="protein sequence ID" value="KAJ8474201.1"/>
    <property type="molecule type" value="Genomic_DNA"/>
</dbReference>
<reference evidence="1" key="1">
    <citation type="submission" date="2022-11" db="EMBL/GenBank/DDBJ databases">
        <title>Genome Sequence of Cubamyces cubensis.</title>
        <authorList>
            <person name="Buettner E."/>
        </authorList>
    </citation>
    <scope>NUCLEOTIDE SEQUENCE</scope>
    <source>
        <strain evidence="1">MPL-01</strain>
    </source>
</reference>
<sequence>MSTAHCRTTWLITGTSRGIGYEIVRQLVQSSANVVIAACRNPDKAVDLHALKDTVATGNLHIVTIDVSDFEAVRGFSKQLEPILGDTGLDYLINNAGISTEDTGFTVDPEAFLHVFRTNVAGPALLSQICLPFLKRSSRKVILNVSSFGGSHVQHFGNAYASYAMTKSALNMLTVKQKAEHPDMIMIAMCPGWVKTEMGGEGALIEPEESVQGILKLITSVTSKDSGRYLRYNGEEIPW</sequence>
<dbReference type="InterPro" id="IPR002347">
    <property type="entry name" value="SDR_fam"/>
</dbReference>
<dbReference type="InterPro" id="IPR052184">
    <property type="entry name" value="SDR_enzymes"/>
</dbReference>
<dbReference type="GO" id="GO:0016616">
    <property type="term" value="F:oxidoreductase activity, acting on the CH-OH group of donors, NAD or NADP as acceptor"/>
    <property type="evidence" value="ECO:0007669"/>
    <property type="project" value="TreeGrafter"/>
</dbReference>